<feature type="transmembrane region" description="Helical" evidence="5">
    <location>
        <begin position="69"/>
        <end position="88"/>
    </location>
</feature>
<evidence type="ECO:0000256" key="3">
    <source>
        <dbReference type="ARBA" id="ARBA00022989"/>
    </source>
</evidence>
<dbReference type="Proteomes" id="UP001055111">
    <property type="component" value="Unassembled WGS sequence"/>
</dbReference>
<accession>A0AA37I9E0</accession>
<evidence type="ECO:0000256" key="5">
    <source>
        <dbReference type="SAM" id="Phobius"/>
    </source>
</evidence>
<keyword evidence="2 5" id="KW-0812">Transmembrane</keyword>
<dbReference type="InterPro" id="IPR049453">
    <property type="entry name" value="Memb_transporter_dom"/>
</dbReference>
<feature type="transmembrane region" description="Helical" evidence="5">
    <location>
        <begin position="94"/>
        <end position="113"/>
    </location>
</feature>
<feature type="transmembrane region" description="Helical" evidence="5">
    <location>
        <begin position="425"/>
        <end position="444"/>
    </location>
</feature>
<feature type="transmembrane region" description="Helical" evidence="5">
    <location>
        <begin position="392"/>
        <end position="413"/>
    </location>
</feature>
<feature type="transmembrane region" description="Helical" evidence="5">
    <location>
        <begin position="296"/>
        <end position="316"/>
    </location>
</feature>
<sequence length="584" mass="61768">MRPAKSNIVALLSLANPRWPIACRAALSLGIPLLLSWLINGELSAGLVATLGSFTSLYASDRPYRNRALVLAGIAITFAAAVTAGVAVQGLPHAAVPLVVGIAMLASFFSASLKIGPPGAYMIVLACAAATAMPVTSLPLSHVFLLILAGGAISWLTHMAGALIAPRGPERAALVNAANAIAHLLATADEPAREIARHSAALALHEMWIALVNRQPRDVPGDGTITTLRALGLELHLIFARCNCSRDETAEQDRVRQIASLACTQTTLDTTMSRLPLGQLRAVERIARDARFGTRAWNIALRVGIAVAIAGSLGEMLGLTRAYWAMAAATLVLHQGLNLQASLRRSIDRTVGTLVGIGLAALVLVVHPTGLSLIATLMALQFIVELLVVRKYAFAVIFVTAIALTIATGGHAIKNPETLLIARGVDTLVGCAVGLLVCAASNIGGRTRSSLAAMLSLIACMRPVLGYLQTATVTSDEALRSRQSLQDEAFSVMIALDVHPEIESVVMRAQELAYLISGAAWLVQMREIEPARIQCTGLQRTDTILAAILTDPPATLDESFSIELARAAESIEAWLDDDTRRYSS</sequence>
<protein>
    <submittedName>
        <fullName evidence="7">FUSC family protein</fullName>
    </submittedName>
</protein>
<dbReference type="GO" id="GO:0016020">
    <property type="term" value="C:membrane"/>
    <property type="evidence" value="ECO:0007669"/>
    <property type="project" value="UniProtKB-SubCell"/>
</dbReference>
<dbReference type="AlphaFoldDB" id="A0AA37I9E0"/>
<evidence type="ECO:0000259" key="6">
    <source>
        <dbReference type="Pfam" id="PF13515"/>
    </source>
</evidence>
<dbReference type="EMBL" id="BPUS01000004">
    <property type="protein sequence ID" value="GJH25547.1"/>
    <property type="molecule type" value="Genomic_DNA"/>
</dbReference>
<keyword evidence="3 5" id="KW-1133">Transmembrane helix</keyword>
<evidence type="ECO:0000256" key="4">
    <source>
        <dbReference type="ARBA" id="ARBA00023136"/>
    </source>
</evidence>
<comment type="caution">
    <text evidence="7">The sequence shown here is derived from an EMBL/GenBank/DDBJ whole genome shotgun (WGS) entry which is preliminary data.</text>
</comment>
<proteinExistence type="predicted"/>
<evidence type="ECO:0000313" key="7">
    <source>
        <dbReference type="EMBL" id="GJH25547.1"/>
    </source>
</evidence>
<organism evidence="7 8">
    <name type="scientific">Caballeronia novacaledonica</name>
    <dbReference type="NCBI Taxonomy" id="1544861"/>
    <lineage>
        <taxon>Bacteria</taxon>
        <taxon>Pseudomonadati</taxon>
        <taxon>Pseudomonadota</taxon>
        <taxon>Betaproteobacteria</taxon>
        <taxon>Burkholderiales</taxon>
        <taxon>Burkholderiaceae</taxon>
        <taxon>Caballeronia</taxon>
    </lineage>
</organism>
<evidence type="ECO:0000313" key="8">
    <source>
        <dbReference type="Proteomes" id="UP001055111"/>
    </source>
</evidence>
<evidence type="ECO:0000256" key="2">
    <source>
        <dbReference type="ARBA" id="ARBA00022692"/>
    </source>
</evidence>
<reference evidence="7" key="1">
    <citation type="submission" date="2022-09" db="EMBL/GenBank/DDBJ databases">
        <title>Isolation and characterization of 3-chlorobenzoate degrading bacteria from soils in Shizuoka.</title>
        <authorList>
            <person name="Ifat A."/>
            <person name="Ogawa N."/>
            <person name="Kimbara K."/>
            <person name="Moriuchi R."/>
            <person name="Dohra H."/>
            <person name="Shintani M."/>
        </authorList>
    </citation>
    <scope>NUCLEOTIDE SEQUENCE</scope>
    <source>
        <strain evidence="7">19CS4-2</strain>
    </source>
</reference>
<feature type="transmembrane region" description="Helical" evidence="5">
    <location>
        <begin position="143"/>
        <end position="165"/>
    </location>
</feature>
<feature type="transmembrane region" description="Helical" evidence="5">
    <location>
        <begin position="120"/>
        <end position="137"/>
    </location>
</feature>
<evidence type="ECO:0000256" key="1">
    <source>
        <dbReference type="ARBA" id="ARBA00004141"/>
    </source>
</evidence>
<comment type="subcellular location">
    <subcellularLocation>
        <location evidence="1">Membrane</location>
        <topology evidence="1">Multi-pass membrane protein</topology>
    </subcellularLocation>
</comment>
<dbReference type="Pfam" id="PF13515">
    <property type="entry name" value="FUSC_2"/>
    <property type="match status" value="1"/>
</dbReference>
<feature type="domain" description="Integral membrane bound transporter" evidence="6">
    <location>
        <begin position="309"/>
        <end position="437"/>
    </location>
</feature>
<name>A0AA37I9E0_9BURK</name>
<feature type="transmembrane region" description="Helical" evidence="5">
    <location>
        <begin position="351"/>
        <end position="380"/>
    </location>
</feature>
<keyword evidence="4 5" id="KW-0472">Membrane</keyword>
<dbReference type="RefSeq" id="WP_238212153.1">
    <property type="nucleotide sequence ID" value="NZ_BPUS01000004.1"/>
</dbReference>
<gene>
    <name evidence="7" type="ORF">CBA19CS42_13545</name>
</gene>